<organism evidence="1 2">
    <name type="scientific">Stenotrophomonas oahuensis</name>
    <dbReference type="NCBI Taxonomy" id="3003271"/>
    <lineage>
        <taxon>Bacteria</taxon>
        <taxon>Pseudomonadati</taxon>
        <taxon>Pseudomonadota</taxon>
        <taxon>Gammaproteobacteria</taxon>
        <taxon>Lysobacterales</taxon>
        <taxon>Lysobacteraceae</taxon>
        <taxon>Stenotrophomonas</taxon>
    </lineage>
</organism>
<dbReference type="InterPro" id="IPR025737">
    <property type="entry name" value="FApF"/>
</dbReference>
<evidence type="ECO:0000313" key="2">
    <source>
        <dbReference type="Proteomes" id="UP001302072"/>
    </source>
</evidence>
<name>A0ABY9YL11_9GAMM</name>
<dbReference type="Pfam" id="PF13557">
    <property type="entry name" value="Phenol_MetA_deg"/>
    <property type="match status" value="1"/>
</dbReference>
<dbReference type="RefSeq" id="WP_343237511.1">
    <property type="nucleotide sequence ID" value="NZ_CP115541.1"/>
</dbReference>
<protein>
    <submittedName>
        <fullName evidence="1">Transporter</fullName>
    </submittedName>
</protein>
<evidence type="ECO:0000313" key="1">
    <source>
        <dbReference type="EMBL" id="WNH51345.1"/>
    </source>
</evidence>
<reference evidence="1 2" key="1">
    <citation type="submission" date="2022-12" db="EMBL/GenBank/DDBJ databases">
        <title>Two new species, Stenotrophomonas aracearum and Stenotrophomonas oahuensis, isolated from Anthurium (Araceae family) in Hawaii.</title>
        <authorList>
            <person name="Chunag S.C."/>
            <person name="Dobhal S."/>
            <person name="Alvarez A."/>
            <person name="Arif M."/>
        </authorList>
    </citation>
    <scope>NUCLEOTIDE SEQUENCE [LARGE SCALE GENOMIC DNA]</scope>
    <source>
        <strain evidence="1 2">A5586</strain>
    </source>
</reference>
<proteinExistence type="predicted"/>
<dbReference type="Proteomes" id="UP001302072">
    <property type="component" value="Chromosome"/>
</dbReference>
<dbReference type="EMBL" id="CP115541">
    <property type="protein sequence ID" value="WNH51345.1"/>
    <property type="molecule type" value="Genomic_DNA"/>
</dbReference>
<keyword evidence="2" id="KW-1185">Reference proteome</keyword>
<sequence>MGIDLHTLRYLKYFGRDGHTSAFSVYQAYGDLDGTFSPFGGGRSIRLSGHGYSDTVVILGTNLSGAPYLPLNEYMQWSFGPTVTAQVMISAPTGSYSRDKLFNMGTNRWQIKPELAYLMPVGEKGWWDVYGNVEWFQDNDDPRGGNRLETKPLFGLDTHYSYTFNRAFWAGVGVSYRRGGATRLDGISQGGSEEYTDGVATASMTFSPNWMMKAMYSHPIKASNEDVNTEIFQLTVQYNWGHLPSNR</sequence>
<accession>A0ABY9YL11</accession>
<gene>
    <name evidence="1" type="ORF">PDM29_13335</name>
</gene>